<evidence type="ECO:0000256" key="5">
    <source>
        <dbReference type="ARBA" id="ARBA00022574"/>
    </source>
</evidence>
<proteinExistence type="inferred from homology"/>
<keyword evidence="4" id="KW-0963">Cytoplasm</keyword>
<dbReference type="PANTHER" id="PTHR19860">
    <property type="entry name" value="DDB1- AND CUL4-ASSOCIATED FACTOR 12-RELATED"/>
    <property type="match status" value="1"/>
</dbReference>
<dbReference type="GO" id="GO:0005634">
    <property type="term" value="C:nucleus"/>
    <property type="evidence" value="ECO:0007669"/>
    <property type="project" value="UniProtKB-SubCell"/>
</dbReference>
<dbReference type="AlphaFoldDB" id="A0A8J1TV93"/>
<dbReference type="Gene3D" id="2.130.10.10">
    <property type="entry name" value="YVTN repeat-like/Quinoprotein amine dehydrogenase"/>
    <property type="match status" value="2"/>
</dbReference>
<dbReference type="EMBL" id="CAIIXF020000010">
    <property type="protein sequence ID" value="CAH1795744.1"/>
    <property type="molecule type" value="Genomic_DNA"/>
</dbReference>
<feature type="domain" description="DDB1- and CUL4-associated factor 12 beta-propeller" evidence="10">
    <location>
        <begin position="64"/>
        <end position="421"/>
    </location>
</feature>
<keyword evidence="12" id="KW-1185">Reference proteome</keyword>
<dbReference type="Proteomes" id="UP000749559">
    <property type="component" value="Unassembled WGS sequence"/>
</dbReference>
<evidence type="ECO:0000256" key="2">
    <source>
        <dbReference type="ARBA" id="ARBA00004496"/>
    </source>
</evidence>
<comment type="pathway">
    <text evidence="3">Protein modification; protein ubiquitination.</text>
</comment>
<reference evidence="11" key="1">
    <citation type="submission" date="2022-03" db="EMBL/GenBank/DDBJ databases">
        <authorList>
            <person name="Martin C."/>
        </authorList>
    </citation>
    <scope>NUCLEOTIDE SEQUENCE</scope>
</reference>
<dbReference type="GO" id="GO:0080008">
    <property type="term" value="C:Cul4-RING E3 ubiquitin ligase complex"/>
    <property type="evidence" value="ECO:0007669"/>
    <property type="project" value="TreeGrafter"/>
</dbReference>
<dbReference type="InterPro" id="IPR051191">
    <property type="entry name" value="DCAF12"/>
</dbReference>
<keyword evidence="5" id="KW-0853">WD repeat</keyword>
<dbReference type="InterPro" id="IPR036322">
    <property type="entry name" value="WD40_repeat_dom_sf"/>
</dbReference>
<comment type="caution">
    <text evidence="11">The sequence shown here is derived from an EMBL/GenBank/DDBJ whole genome shotgun (WGS) entry which is preliminary data.</text>
</comment>
<keyword evidence="8" id="KW-0539">Nucleus</keyword>
<evidence type="ECO:0000256" key="1">
    <source>
        <dbReference type="ARBA" id="ARBA00004123"/>
    </source>
</evidence>
<dbReference type="GO" id="GO:0005737">
    <property type="term" value="C:cytoplasm"/>
    <property type="evidence" value="ECO:0007669"/>
    <property type="project" value="UniProtKB-SubCell"/>
</dbReference>
<comment type="subcellular location">
    <subcellularLocation>
        <location evidence="2">Cytoplasm</location>
    </subcellularLocation>
    <subcellularLocation>
        <location evidence="1">Nucleus</location>
    </subcellularLocation>
</comment>
<evidence type="ECO:0000256" key="3">
    <source>
        <dbReference type="ARBA" id="ARBA00004906"/>
    </source>
</evidence>
<dbReference type="InterPro" id="IPR015943">
    <property type="entry name" value="WD40/YVTN_repeat-like_dom_sf"/>
</dbReference>
<evidence type="ECO:0000259" key="10">
    <source>
        <dbReference type="Pfam" id="PF23760"/>
    </source>
</evidence>
<dbReference type="InterPro" id="IPR056151">
    <property type="entry name" value="Beta-prop_DCAF12"/>
</dbReference>
<dbReference type="InterPro" id="IPR001680">
    <property type="entry name" value="WD40_rpt"/>
</dbReference>
<comment type="similarity">
    <text evidence="9">Belongs to the WD repeat DCAF12 family.</text>
</comment>
<keyword evidence="6" id="KW-0677">Repeat</keyword>
<accession>A0A8J1TV93</accession>
<evidence type="ECO:0000313" key="11">
    <source>
        <dbReference type="EMBL" id="CAH1795744.1"/>
    </source>
</evidence>
<dbReference type="PROSITE" id="PS50294">
    <property type="entry name" value="WD_REPEATS_REGION"/>
    <property type="match status" value="1"/>
</dbReference>
<sequence length="421" mass="47131">MHQYQHRTQNKDQNGSGCKRACLPHTFTSRNVTTDIFKYTQGRQLGAFRGDLIKLTGNYVAAQIPGLLQEQAFQLGRINKIFASQWLSERKVVIGSKCNQIAVLDLFTKQMAMIPSLKSTDSSQPADCPCGIHAVELNPSKTLMATGGVNTNDLAIYQLPTCDPVCIGEQGHQDWVFDIKWLDDQFVVTGSRDGNLALWHIPDTLEDNVSRMQSLQVPEYSVINPTLRRFCKKAEKVRALAYNDNSGHIAALSLNAYVHQYDTRTFKQICCKKLHHTRENVCMSVHKDRGLYAVGSQSYVALLDSNTLKHVHSILSKQRGCGIRSVSFRNDVVTIGTGQGAVLFYDLRMGKYLECDCGHPCQLTAGKGWLAHDDNYRDYFYDQEYPNAIYTHCYNETGTQLFTAGGPLPAGLWGNYAAVWA</sequence>
<gene>
    <name evidence="11" type="ORF">OFUS_LOCUS20238</name>
</gene>
<keyword evidence="7" id="KW-0833">Ubl conjugation pathway</keyword>
<dbReference type="SUPFAM" id="SSF50978">
    <property type="entry name" value="WD40 repeat-like"/>
    <property type="match status" value="1"/>
</dbReference>
<protein>
    <recommendedName>
        <fullName evidence="10">DDB1- and CUL4-associated factor 12 beta-propeller domain-containing protein</fullName>
    </recommendedName>
</protein>
<dbReference type="PROSITE" id="PS50082">
    <property type="entry name" value="WD_REPEATS_2"/>
    <property type="match status" value="1"/>
</dbReference>
<name>A0A8J1TV93_OWEFU</name>
<evidence type="ECO:0000256" key="4">
    <source>
        <dbReference type="ARBA" id="ARBA00022490"/>
    </source>
</evidence>
<dbReference type="Pfam" id="PF23760">
    <property type="entry name" value="Beta-prop_DCAF12"/>
    <property type="match status" value="1"/>
</dbReference>
<evidence type="ECO:0000256" key="9">
    <source>
        <dbReference type="ARBA" id="ARBA00038022"/>
    </source>
</evidence>
<dbReference type="PANTHER" id="PTHR19860:SF16">
    <property type="entry name" value="DDB1- AND CUL4-ASSOCIATED FACTOR 12"/>
    <property type="match status" value="1"/>
</dbReference>
<dbReference type="OrthoDB" id="9610195at2759"/>
<evidence type="ECO:0000256" key="8">
    <source>
        <dbReference type="ARBA" id="ARBA00023242"/>
    </source>
</evidence>
<evidence type="ECO:0000256" key="6">
    <source>
        <dbReference type="ARBA" id="ARBA00022737"/>
    </source>
</evidence>
<organism evidence="11 12">
    <name type="scientific">Owenia fusiformis</name>
    <name type="common">Polychaete worm</name>
    <dbReference type="NCBI Taxonomy" id="6347"/>
    <lineage>
        <taxon>Eukaryota</taxon>
        <taxon>Metazoa</taxon>
        <taxon>Spiralia</taxon>
        <taxon>Lophotrochozoa</taxon>
        <taxon>Annelida</taxon>
        <taxon>Polychaeta</taxon>
        <taxon>Sedentaria</taxon>
        <taxon>Canalipalpata</taxon>
        <taxon>Sabellida</taxon>
        <taxon>Oweniida</taxon>
        <taxon>Oweniidae</taxon>
        <taxon>Owenia</taxon>
    </lineage>
</organism>
<evidence type="ECO:0000313" key="12">
    <source>
        <dbReference type="Proteomes" id="UP000749559"/>
    </source>
</evidence>
<evidence type="ECO:0000256" key="7">
    <source>
        <dbReference type="ARBA" id="ARBA00022786"/>
    </source>
</evidence>
<dbReference type="SMART" id="SM00320">
    <property type="entry name" value="WD40"/>
    <property type="match status" value="3"/>
</dbReference>